<evidence type="ECO:0000259" key="3">
    <source>
        <dbReference type="Pfam" id="PF14257"/>
    </source>
</evidence>
<proteinExistence type="predicted"/>
<name>A0ABR7NGX1_9FIRM</name>
<feature type="signal peptide" evidence="2">
    <location>
        <begin position="1"/>
        <end position="21"/>
    </location>
</feature>
<evidence type="ECO:0000256" key="2">
    <source>
        <dbReference type="SAM" id="SignalP"/>
    </source>
</evidence>
<protein>
    <submittedName>
        <fullName evidence="4">DUF4349 domain-containing protein</fullName>
    </submittedName>
</protein>
<evidence type="ECO:0000256" key="1">
    <source>
        <dbReference type="SAM" id="Phobius"/>
    </source>
</evidence>
<feature type="domain" description="DUF4349" evidence="3">
    <location>
        <begin position="82"/>
        <end position="299"/>
    </location>
</feature>
<dbReference type="RefSeq" id="WP_262399273.1">
    <property type="nucleotide sequence ID" value="NZ_JACRTB010000006.1"/>
</dbReference>
<feature type="transmembrane region" description="Helical" evidence="1">
    <location>
        <begin position="289"/>
        <end position="307"/>
    </location>
</feature>
<evidence type="ECO:0000313" key="4">
    <source>
        <dbReference type="EMBL" id="MBC8575649.1"/>
    </source>
</evidence>
<keyword evidence="2" id="KW-0732">Signal</keyword>
<dbReference type="InterPro" id="IPR025645">
    <property type="entry name" value="DUF4349"/>
</dbReference>
<comment type="caution">
    <text evidence="4">The sequence shown here is derived from an EMBL/GenBank/DDBJ whole genome shotgun (WGS) entry which is preliminary data.</text>
</comment>
<accession>A0ABR7NGX1</accession>
<sequence>MKRNSCRSLAALLLAVCLVLAACGASSGASASSTAAYASPSMMKADFAPEAPAAMEMTEAATDAAARVNSAAGQSAPVDSSRKIVRNAWLSLETKEFDTALSSLSALISEKGGYIESQSEDGRSLRQSGYYSRSASITARVPAEQLDAVISAAGGFCNIVSRSTSSDDITDRYFDSEARLRSLELQEERLLDILSKAEKLDDVITLEQALSEVRYEIESLTASLRRMDSQVSYSTLNIDLSEVVDYQQPSIQPKSFGERIAAAWSRSVERMGDIAEGLVLFAVEALPSILLFLVLPVLAILFIIRAVRRGRRAKRSKTAPAPTPEPAKKED</sequence>
<dbReference type="EMBL" id="JACRTB010000006">
    <property type="protein sequence ID" value="MBC8575649.1"/>
    <property type="molecule type" value="Genomic_DNA"/>
</dbReference>
<gene>
    <name evidence="4" type="ORF">H8717_04380</name>
</gene>
<keyword evidence="1" id="KW-1133">Transmembrane helix</keyword>
<dbReference type="Proteomes" id="UP000658131">
    <property type="component" value="Unassembled WGS sequence"/>
</dbReference>
<organism evidence="4 5">
    <name type="scientific">Yanshouia hominis</name>
    <dbReference type="NCBI Taxonomy" id="2763673"/>
    <lineage>
        <taxon>Bacteria</taxon>
        <taxon>Bacillati</taxon>
        <taxon>Bacillota</taxon>
        <taxon>Clostridia</taxon>
        <taxon>Eubacteriales</taxon>
        <taxon>Oscillospiraceae</taxon>
        <taxon>Yanshouia</taxon>
    </lineage>
</organism>
<evidence type="ECO:0000313" key="5">
    <source>
        <dbReference type="Proteomes" id="UP000658131"/>
    </source>
</evidence>
<keyword evidence="5" id="KW-1185">Reference proteome</keyword>
<dbReference type="Pfam" id="PF14257">
    <property type="entry name" value="DUF4349"/>
    <property type="match status" value="1"/>
</dbReference>
<keyword evidence="1" id="KW-0472">Membrane</keyword>
<dbReference type="PROSITE" id="PS51257">
    <property type="entry name" value="PROKAR_LIPOPROTEIN"/>
    <property type="match status" value="1"/>
</dbReference>
<feature type="chain" id="PRO_5045950682" evidence="2">
    <location>
        <begin position="22"/>
        <end position="331"/>
    </location>
</feature>
<keyword evidence="1" id="KW-0812">Transmembrane</keyword>
<reference evidence="4 5" key="1">
    <citation type="submission" date="2020-08" db="EMBL/GenBank/DDBJ databases">
        <title>Genome public.</title>
        <authorList>
            <person name="Liu C."/>
            <person name="Sun Q."/>
        </authorList>
    </citation>
    <scope>NUCLEOTIDE SEQUENCE [LARGE SCALE GENOMIC DNA]</scope>
    <source>
        <strain evidence="4 5">BX1</strain>
    </source>
</reference>